<keyword evidence="1" id="KW-1133">Transmembrane helix</keyword>
<gene>
    <name evidence="2" type="ORF">IAA93_05110</name>
</gene>
<evidence type="ECO:0000313" key="3">
    <source>
        <dbReference type="Proteomes" id="UP000787625"/>
    </source>
</evidence>
<reference evidence="2" key="1">
    <citation type="journal article" date="2021" name="PeerJ">
        <title>Extensive microbial diversity within the chicken gut microbiome revealed by metagenomics and culture.</title>
        <authorList>
            <person name="Gilroy R."/>
            <person name="Ravi A."/>
            <person name="Getino M."/>
            <person name="Pursley I."/>
            <person name="Horton D.L."/>
            <person name="Alikhan N.F."/>
            <person name="Baker D."/>
            <person name="Gharbi K."/>
            <person name="Hall N."/>
            <person name="Watson M."/>
            <person name="Adriaenssens E.M."/>
            <person name="Foster-Nyarko E."/>
            <person name="Jarju S."/>
            <person name="Secka A."/>
            <person name="Antonio M."/>
            <person name="Oren A."/>
            <person name="Chaudhuri R.R."/>
            <person name="La Ragione R."/>
            <person name="Hildebrand F."/>
            <person name="Pallen M.J."/>
        </authorList>
    </citation>
    <scope>NUCLEOTIDE SEQUENCE</scope>
    <source>
        <strain evidence="2">MalCec1-1739</strain>
    </source>
</reference>
<dbReference type="AlphaFoldDB" id="A0A9D2UIN6"/>
<evidence type="ECO:0000313" key="2">
    <source>
        <dbReference type="EMBL" id="HJD53084.1"/>
    </source>
</evidence>
<dbReference type="Proteomes" id="UP000787625">
    <property type="component" value="Unassembled WGS sequence"/>
</dbReference>
<organism evidence="2 3">
    <name type="scientific">Candidatus Avibacteroides avistercoris</name>
    <dbReference type="NCBI Taxonomy" id="2840690"/>
    <lineage>
        <taxon>Bacteria</taxon>
        <taxon>Pseudomonadati</taxon>
        <taxon>Bacteroidota</taxon>
        <taxon>Bacteroidia</taxon>
        <taxon>Bacteroidales</taxon>
        <taxon>Bacteroidaceae</taxon>
        <taxon>Bacteroidaceae incertae sedis</taxon>
        <taxon>Candidatus Avibacteroides</taxon>
    </lineage>
</organism>
<feature type="transmembrane region" description="Helical" evidence="1">
    <location>
        <begin position="51"/>
        <end position="75"/>
    </location>
</feature>
<keyword evidence="1" id="KW-0472">Membrane</keyword>
<dbReference type="InterPro" id="IPR034804">
    <property type="entry name" value="SQR/QFR_C/D"/>
</dbReference>
<proteinExistence type="predicted"/>
<keyword evidence="1" id="KW-0812">Transmembrane</keyword>
<dbReference type="NCBIfam" id="TIGR02046">
    <property type="entry name" value="sdhC_b558_fam"/>
    <property type="match status" value="1"/>
</dbReference>
<sequence length="236" mass="26470">MWLSSSTIGRKVVMSITGLFLILFLTFHMCMNVVALISAEAYNAVCGFLGANWYALVGTLVLAAGFFIHIIYAFWLTMMNRKARGSERYKVVDKPKSVEWASQNMLVLGIIVIGIALFHLYHFWANMQLQEIMGNEVTDVAACAVGACEGIGNLSVHDGYSLIAATFSNPVVVVLYLVWFVALWFHLTHGFWSAMHTLGWNNDIWFNRWKVIANVYSTIICLGFAVVAIAFYFKSL</sequence>
<feature type="transmembrane region" description="Helical" evidence="1">
    <location>
        <begin position="213"/>
        <end position="233"/>
    </location>
</feature>
<dbReference type="SUPFAM" id="SSF81343">
    <property type="entry name" value="Fumarate reductase respiratory complex transmembrane subunits"/>
    <property type="match status" value="1"/>
</dbReference>
<dbReference type="GO" id="GO:0016020">
    <property type="term" value="C:membrane"/>
    <property type="evidence" value="ECO:0007669"/>
    <property type="project" value="InterPro"/>
</dbReference>
<dbReference type="CDD" id="cd03498">
    <property type="entry name" value="SQR_TypeB_2_TM"/>
    <property type="match status" value="1"/>
</dbReference>
<feature type="transmembrane region" description="Helical" evidence="1">
    <location>
        <begin position="171"/>
        <end position="192"/>
    </location>
</feature>
<name>A0A9D2UIN6_9BACT</name>
<dbReference type="InterPro" id="IPR011138">
    <property type="entry name" value="Cytochrome_b-558"/>
</dbReference>
<evidence type="ECO:0000256" key="1">
    <source>
        <dbReference type="SAM" id="Phobius"/>
    </source>
</evidence>
<dbReference type="EMBL" id="DWUP01000107">
    <property type="protein sequence ID" value="HJD53084.1"/>
    <property type="molecule type" value="Genomic_DNA"/>
</dbReference>
<protein>
    <submittedName>
        <fullName evidence="2">Succinate dehydrogenase/fumarate reductase cytochrome b subunit</fullName>
    </submittedName>
</protein>
<feature type="transmembrane region" description="Helical" evidence="1">
    <location>
        <begin position="12"/>
        <end position="39"/>
    </location>
</feature>
<feature type="transmembrane region" description="Helical" evidence="1">
    <location>
        <begin position="105"/>
        <end position="124"/>
    </location>
</feature>
<reference evidence="2" key="2">
    <citation type="submission" date="2021-04" db="EMBL/GenBank/DDBJ databases">
        <authorList>
            <person name="Gilroy R."/>
        </authorList>
    </citation>
    <scope>NUCLEOTIDE SEQUENCE</scope>
    <source>
        <strain evidence="2">MalCec1-1739</strain>
    </source>
</reference>
<accession>A0A9D2UIN6</accession>
<dbReference type="Gene3D" id="1.20.1300.10">
    <property type="entry name" value="Fumarate reductase/succinate dehydrogenase, transmembrane subunit"/>
    <property type="match status" value="1"/>
</dbReference>
<comment type="caution">
    <text evidence="2">The sequence shown here is derived from an EMBL/GenBank/DDBJ whole genome shotgun (WGS) entry which is preliminary data.</text>
</comment>